<name>A0A212IYH3_9BACT</name>
<protein>
    <submittedName>
        <fullName evidence="1">Uncharacterized protein</fullName>
    </submittedName>
</protein>
<accession>A0A212IYH3</accession>
<organism evidence="1">
    <name type="scientific">uncultured Dysgonomonas sp</name>
    <dbReference type="NCBI Taxonomy" id="206096"/>
    <lineage>
        <taxon>Bacteria</taxon>
        <taxon>Pseudomonadati</taxon>
        <taxon>Bacteroidota</taxon>
        <taxon>Bacteroidia</taxon>
        <taxon>Bacteroidales</taxon>
        <taxon>Dysgonomonadaceae</taxon>
        <taxon>Dysgonomonas</taxon>
        <taxon>environmental samples</taxon>
    </lineage>
</organism>
<evidence type="ECO:0000313" key="1">
    <source>
        <dbReference type="EMBL" id="SBV92207.1"/>
    </source>
</evidence>
<dbReference type="AlphaFoldDB" id="A0A212IYH3"/>
<gene>
    <name evidence="1" type="ORF">KL86DYS1_10548</name>
</gene>
<proteinExistence type="predicted"/>
<reference evidence="1" key="1">
    <citation type="submission" date="2016-04" db="EMBL/GenBank/DDBJ databases">
        <authorList>
            <person name="Evans L.H."/>
            <person name="Alamgir A."/>
            <person name="Owens N."/>
            <person name="Weber N.D."/>
            <person name="Virtaneva K."/>
            <person name="Barbian K."/>
            <person name="Babar A."/>
            <person name="Rosenke K."/>
        </authorList>
    </citation>
    <scope>NUCLEOTIDE SEQUENCE</scope>
    <source>
        <strain evidence="1">86-1</strain>
    </source>
</reference>
<sequence length="67" mass="8047">MLYLYFSGKKLTFLVFQELKLFLLEILQTILQLYLNRYSYNSLSITHNEQKLNSKGQDYTVYRQTGD</sequence>
<dbReference type="EMBL" id="FLUM01000001">
    <property type="protein sequence ID" value="SBV92207.1"/>
    <property type="molecule type" value="Genomic_DNA"/>
</dbReference>